<feature type="region of interest" description="Disordered" evidence="5">
    <location>
        <begin position="36"/>
        <end position="57"/>
    </location>
</feature>
<dbReference type="STRING" id="5599.A0A177E1B5"/>
<protein>
    <submittedName>
        <fullName evidence="7">Amino acid transporter</fullName>
    </submittedName>
</protein>
<dbReference type="Proteomes" id="UP000077248">
    <property type="component" value="Unassembled WGS sequence"/>
</dbReference>
<evidence type="ECO:0000313" key="7">
    <source>
        <dbReference type="EMBL" id="OAG25012.1"/>
    </source>
</evidence>
<feature type="transmembrane region" description="Helical" evidence="6">
    <location>
        <begin position="570"/>
        <end position="586"/>
    </location>
</feature>
<feature type="transmembrane region" description="Helical" evidence="6">
    <location>
        <begin position="204"/>
        <end position="224"/>
    </location>
</feature>
<feature type="transmembrane region" description="Helical" evidence="6">
    <location>
        <begin position="544"/>
        <end position="564"/>
    </location>
</feature>
<dbReference type="PIRSF" id="PIRSF006060">
    <property type="entry name" value="AA_transporter"/>
    <property type="match status" value="1"/>
</dbReference>
<dbReference type="PANTHER" id="PTHR11785:SF402">
    <property type="entry name" value="AMINO ACID TRANSPORTER (EUROFUNG)"/>
    <property type="match status" value="1"/>
</dbReference>
<feature type="transmembrane region" description="Helical" evidence="6">
    <location>
        <begin position="514"/>
        <end position="532"/>
    </location>
</feature>
<feature type="transmembrane region" description="Helical" evidence="6">
    <location>
        <begin position="335"/>
        <end position="358"/>
    </location>
</feature>
<dbReference type="GO" id="GO:0015179">
    <property type="term" value="F:L-amino acid transmembrane transporter activity"/>
    <property type="evidence" value="ECO:0007669"/>
    <property type="project" value="TreeGrafter"/>
</dbReference>
<dbReference type="VEuPathDB" id="FungiDB:CC77DRAFT_297565"/>
<evidence type="ECO:0000256" key="1">
    <source>
        <dbReference type="ARBA" id="ARBA00004141"/>
    </source>
</evidence>
<gene>
    <name evidence="7" type="ORF">CC77DRAFT_297565</name>
</gene>
<evidence type="ECO:0000313" key="8">
    <source>
        <dbReference type="Proteomes" id="UP000077248"/>
    </source>
</evidence>
<evidence type="ECO:0000256" key="6">
    <source>
        <dbReference type="SAM" id="Phobius"/>
    </source>
</evidence>
<feature type="transmembrane region" description="Helical" evidence="6">
    <location>
        <begin position="378"/>
        <end position="399"/>
    </location>
</feature>
<evidence type="ECO:0000256" key="5">
    <source>
        <dbReference type="SAM" id="MobiDB-lite"/>
    </source>
</evidence>
<keyword evidence="2 6" id="KW-0812">Transmembrane</keyword>
<accession>A0A177E1B5</accession>
<name>A0A177E1B5_ALTAL</name>
<dbReference type="Pfam" id="PF13520">
    <property type="entry name" value="AA_permease_2"/>
    <property type="match status" value="1"/>
</dbReference>
<keyword evidence="8" id="KW-1185">Reference proteome</keyword>
<organism evidence="7 8">
    <name type="scientific">Alternaria alternata</name>
    <name type="common">Alternaria rot fungus</name>
    <name type="synonym">Torula alternata</name>
    <dbReference type="NCBI Taxonomy" id="5599"/>
    <lineage>
        <taxon>Eukaryota</taxon>
        <taxon>Fungi</taxon>
        <taxon>Dikarya</taxon>
        <taxon>Ascomycota</taxon>
        <taxon>Pezizomycotina</taxon>
        <taxon>Dothideomycetes</taxon>
        <taxon>Pleosporomycetidae</taxon>
        <taxon>Pleosporales</taxon>
        <taxon>Pleosporineae</taxon>
        <taxon>Pleosporaceae</taxon>
        <taxon>Alternaria</taxon>
        <taxon>Alternaria sect. Alternaria</taxon>
        <taxon>Alternaria alternata complex</taxon>
    </lineage>
</organism>
<dbReference type="InterPro" id="IPR050598">
    <property type="entry name" value="AminoAcid_Transporter"/>
</dbReference>
<comment type="subcellular location">
    <subcellularLocation>
        <location evidence="1">Membrane</location>
        <topology evidence="1">Multi-pass membrane protein</topology>
    </subcellularLocation>
</comment>
<dbReference type="PANTHER" id="PTHR11785">
    <property type="entry name" value="AMINO ACID TRANSPORTER"/>
    <property type="match status" value="1"/>
</dbReference>
<feature type="region of interest" description="Disordered" evidence="5">
    <location>
        <begin position="62"/>
        <end position="81"/>
    </location>
</feature>
<keyword evidence="4 6" id="KW-0472">Membrane</keyword>
<evidence type="ECO:0000256" key="4">
    <source>
        <dbReference type="ARBA" id="ARBA00023136"/>
    </source>
</evidence>
<feature type="compositionally biased region" description="Polar residues" evidence="5">
    <location>
        <begin position="36"/>
        <end position="48"/>
    </location>
</feature>
<dbReference type="EMBL" id="KV441470">
    <property type="protein sequence ID" value="OAG25012.1"/>
    <property type="molecule type" value="Genomic_DNA"/>
</dbReference>
<feature type="transmembrane region" description="Helical" evidence="6">
    <location>
        <begin position="236"/>
        <end position="259"/>
    </location>
</feature>
<evidence type="ECO:0000256" key="2">
    <source>
        <dbReference type="ARBA" id="ARBA00022692"/>
    </source>
</evidence>
<dbReference type="InterPro" id="IPR002293">
    <property type="entry name" value="AA/rel_permease1"/>
</dbReference>
<feature type="transmembrane region" description="Helical" evidence="6">
    <location>
        <begin position="121"/>
        <end position="142"/>
    </location>
</feature>
<proteinExistence type="predicted"/>
<dbReference type="AlphaFoldDB" id="A0A177E1B5"/>
<dbReference type="RefSeq" id="XP_018390433.1">
    <property type="nucleotide sequence ID" value="XM_018531109.1"/>
</dbReference>
<sequence>MAYASSATVGAPVGPSRTPLVCVPPRAADPFHATIPRSSWQSSTTNHNCRNHRAMDIDREITTSSDSGDSGSSEDQHPPSTASRLTFYDAFTLLVSLQVGSGVFSSPSQVNNHSPSPGASLIIWAICGAVAWAGAASFAELGAAMPVNGGLQEYLYEMYGSYMAFLASWIWIFATKPSSMAILSIICAKYWTEVFLPANDEEPFWLNKIIATSALAMMIFFNSISTRATSRLAKVFLIIKLLTVALLLVCCLVFIVFGFHVGTDTPNRDWITKNWFQYRNEGEDFSFIDWNSASQWSKIGEITMAIYAGLWAYAGWDNANIVAGEMQDAAKELPAAIHTAVPAVIVCFLCANLSYYILIPWNVIGASDTVAETAGQNVLGRSGAVIFALLISVACLGSININVFTSARLTISAVNKGYLPKLLSGHGHSQNGQPQDRQLQDAARDCGLSSKLLSLFGEGPFWQTPIYAFQWLPHNSIHTSWYLQRSCHVHRQVLTLAPHWCGWKNIDGSSKTGIAEYVFFFFAVLGLLHMRVKQPHLHRPYKAFIGIPLSFTLISLVLVVRGILAAPAQGIAIALLLLSGTIWHFRESDTFDISRRRVRYQPIPA</sequence>
<dbReference type="Gene3D" id="1.20.1740.10">
    <property type="entry name" value="Amino acid/polyamine transporter I"/>
    <property type="match status" value="1"/>
</dbReference>
<feature type="compositionally biased region" description="Low complexity" evidence="5">
    <location>
        <begin position="62"/>
        <end position="73"/>
    </location>
</feature>
<evidence type="ECO:0000256" key="3">
    <source>
        <dbReference type="ARBA" id="ARBA00022989"/>
    </source>
</evidence>
<dbReference type="KEGG" id="aalt:CC77DRAFT_297565"/>
<keyword evidence="3 6" id="KW-1133">Transmembrane helix</keyword>
<dbReference type="GO" id="GO:0016020">
    <property type="term" value="C:membrane"/>
    <property type="evidence" value="ECO:0007669"/>
    <property type="project" value="UniProtKB-SubCell"/>
</dbReference>
<reference evidence="7 8" key="1">
    <citation type="submission" date="2016-05" db="EMBL/GenBank/DDBJ databases">
        <title>Comparative analysis of secretome profiles of manganese(II)-oxidizing ascomycete fungi.</title>
        <authorList>
            <consortium name="DOE Joint Genome Institute"/>
            <person name="Zeiner C.A."/>
            <person name="Purvine S.O."/>
            <person name="Zink E.M."/>
            <person name="Wu S."/>
            <person name="Pasa-Tolic L."/>
            <person name="Chaput D.L."/>
            <person name="Haridas S."/>
            <person name="Grigoriev I.V."/>
            <person name="Santelli C.M."/>
            <person name="Hansel C.M."/>
        </authorList>
    </citation>
    <scope>NUCLEOTIDE SEQUENCE [LARGE SCALE GENOMIC DNA]</scope>
    <source>
        <strain evidence="7 8">SRC1lrK2f</strain>
    </source>
</reference>
<dbReference type="GeneID" id="29116703"/>